<proteinExistence type="predicted"/>
<name>A0A4Y9ZYS6_9AGAM</name>
<dbReference type="Proteomes" id="UP000298061">
    <property type="component" value="Unassembled WGS sequence"/>
</dbReference>
<gene>
    <name evidence="2" type="ORF">EWM64_g5455</name>
</gene>
<sequence length="119" mass="12911">MVSDQGYVPAPTRRRPHPATLPTSKLRIPLQIGAGDVGVYYIREPRAVVGEGSEVECWVDDNYQGAVVISNAADIDDSEPTLQMIDHYVARGSHFVECALLGEEGQGVPPFKIIGVFTT</sequence>
<evidence type="ECO:0000256" key="1">
    <source>
        <dbReference type="SAM" id="MobiDB-lite"/>
    </source>
</evidence>
<dbReference type="EMBL" id="SFCI01000656">
    <property type="protein sequence ID" value="TFY78558.1"/>
    <property type="molecule type" value="Genomic_DNA"/>
</dbReference>
<dbReference type="STRING" id="135208.A0A4Y9ZYS6"/>
<reference evidence="2 3" key="1">
    <citation type="submission" date="2019-02" db="EMBL/GenBank/DDBJ databases">
        <title>Genome sequencing of the rare red list fungi Hericium alpestre (H. flagellum).</title>
        <authorList>
            <person name="Buettner E."/>
            <person name="Kellner H."/>
        </authorList>
    </citation>
    <scope>NUCLEOTIDE SEQUENCE [LARGE SCALE GENOMIC DNA]</scope>
    <source>
        <strain evidence="2 3">DSM 108284</strain>
    </source>
</reference>
<dbReference type="AlphaFoldDB" id="A0A4Y9ZYS6"/>
<comment type="caution">
    <text evidence="2">The sequence shown here is derived from an EMBL/GenBank/DDBJ whole genome shotgun (WGS) entry which is preliminary data.</text>
</comment>
<feature type="region of interest" description="Disordered" evidence="1">
    <location>
        <begin position="1"/>
        <end position="21"/>
    </location>
</feature>
<evidence type="ECO:0000313" key="3">
    <source>
        <dbReference type="Proteomes" id="UP000298061"/>
    </source>
</evidence>
<accession>A0A4Y9ZYS6</accession>
<protein>
    <submittedName>
        <fullName evidence="2">Uncharacterized protein</fullName>
    </submittedName>
</protein>
<dbReference type="OrthoDB" id="544608at2759"/>
<evidence type="ECO:0000313" key="2">
    <source>
        <dbReference type="EMBL" id="TFY78558.1"/>
    </source>
</evidence>
<keyword evidence="3" id="KW-1185">Reference proteome</keyword>
<organism evidence="2 3">
    <name type="scientific">Hericium alpestre</name>
    <dbReference type="NCBI Taxonomy" id="135208"/>
    <lineage>
        <taxon>Eukaryota</taxon>
        <taxon>Fungi</taxon>
        <taxon>Dikarya</taxon>
        <taxon>Basidiomycota</taxon>
        <taxon>Agaricomycotina</taxon>
        <taxon>Agaricomycetes</taxon>
        <taxon>Russulales</taxon>
        <taxon>Hericiaceae</taxon>
        <taxon>Hericium</taxon>
    </lineage>
</organism>